<dbReference type="GO" id="GO:0003908">
    <property type="term" value="F:methylated-DNA-[protein]-cysteine S-methyltransferase activity"/>
    <property type="evidence" value="ECO:0007669"/>
    <property type="project" value="UniProtKB-EC"/>
</dbReference>
<dbReference type="Gene3D" id="1.10.1670.10">
    <property type="entry name" value="Helix-hairpin-Helix base-excision DNA repair enzymes (C-terminal)"/>
    <property type="match status" value="1"/>
</dbReference>
<dbReference type="Pfam" id="PF02870">
    <property type="entry name" value="Methyltransf_1N"/>
    <property type="match status" value="1"/>
</dbReference>
<protein>
    <recommendedName>
        <fullName evidence="4">methylated-DNA--[protein]-cysteine S-methyltransferase</fullName>
        <ecNumber evidence="4">2.1.1.63</ecNumber>
    </recommendedName>
</protein>
<keyword evidence="7 18" id="KW-0808">Transferase</keyword>
<keyword evidence="18" id="KW-0378">Hydrolase</keyword>
<dbReference type="Gene3D" id="3.30.310.20">
    <property type="entry name" value="DNA-3-methyladenine glycosylase AlkA, N-terminal domain"/>
    <property type="match status" value="1"/>
</dbReference>
<dbReference type="HAMAP" id="MF_00772">
    <property type="entry name" value="OGT"/>
    <property type="match status" value="1"/>
</dbReference>
<dbReference type="GO" id="GO:0006284">
    <property type="term" value="P:base-excision repair"/>
    <property type="evidence" value="ECO:0007669"/>
    <property type="project" value="InterPro"/>
</dbReference>
<evidence type="ECO:0000256" key="9">
    <source>
        <dbReference type="ARBA" id="ARBA00022763"/>
    </source>
</evidence>
<evidence type="ECO:0000256" key="11">
    <source>
        <dbReference type="ARBA" id="ARBA00023015"/>
    </source>
</evidence>
<dbReference type="SUPFAM" id="SSF53155">
    <property type="entry name" value="Methylated DNA-protein cysteine methyltransferase domain"/>
    <property type="match status" value="1"/>
</dbReference>
<dbReference type="EMBL" id="CABM01000011">
    <property type="protein sequence ID" value="CBH95745.1"/>
    <property type="molecule type" value="Genomic_DNA"/>
</dbReference>
<dbReference type="SUPFAM" id="SSF46767">
    <property type="entry name" value="Methylated DNA-protein cysteine methyltransferase, C-terminal domain"/>
    <property type="match status" value="1"/>
</dbReference>
<dbReference type="InterPro" id="IPR036388">
    <property type="entry name" value="WH-like_DNA-bd_sf"/>
</dbReference>
<keyword evidence="11" id="KW-0805">Transcription regulation</keyword>
<evidence type="ECO:0000256" key="10">
    <source>
        <dbReference type="ARBA" id="ARBA00022833"/>
    </source>
</evidence>
<comment type="catalytic activity">
    <reaction evidence="1">
        <text>a 4-O-methyl-thymidine in DNA + L-cysteinyl-[protein] = a thymidine in DNA + S-methyl-L-cysteinyl-[protein]</text>
        <dbReference type="Rhea" id="RHEA:53428"/>
        <dbReference type="Rhea" id="RHEA-COMP:10131"/>
        <dbReference type="Rhea" id="RHEA-COMP:10132"/>
        <dbReference type="Rhea" id="RHEA-COMP:13555"/>
        <dbReference type="Rhea" id="RHEA-COMP:13556"/>
        <dbReference type="ChEBI" id="CHEBI:29950"/>
        <dbReference type="ChEBI" id="CHEBI:82612"/>
        <dbReference type="ChEBI" id="CHEBI:137386"/>
        <dbReference type="ChEBI" id="CHEBI:137387"/>
        <dbReference type="EC" id="2.1.1.63"/>
    </reaction>
</comment>
<dbReference type="Gene3D" id="1.10.10.60">
    <property type="entry name" value="Homeodomain-like"/>
    <property type="match status" value="1"/>
</dbReference>
<dbReference type="FunFam" id="1.10.10.10:FF:000214">
    <property type="entry name" value="Methylated-DNA--protein-cysteine methyltransferase"/>
    <property type="match status" value="1"/>
</dbReference>
<dbReference type="InterPro" id="IPR009057">
    <property type="entry name" value="Homeodomain-like_sf"/>
</dbReference>
<dbReference type="PROSITE" id="PS01124">
    <property type="entry name" value="HTH_ARAC_FAMILY_2"/>
    <property type="match status" value="1"/>
</dbReference>
<comment type="caution">
    <text evidence="18">The sequence shown here is derived from an EMBL/GenBank/DDBJ whole genome shotgun (WGS) entry which is preliminary data.</text>
</comment>
<dbReference type="GO" id="GO:0043565">
    <property type="term" value="F:sequence-specific DNA binding"/>
    <property type="evidence" value="ECO:0007669"/>
    <property type="project" value="InterPro"/>
</dbReference>
<dbReference type="InterPro" id="IPR018060">
    <property type="entry name" value="HTH_AraC"/>
</dbReference>
<dbReference type="AlphaFoldDB" id="E6PLE4"/>
<dbReference type="NCBIfam" id="TIGR00589">
    <property type="entry name" value="ogt"/>
    <property type="match status" value="1"/>
</dbReference>
<evidence type="ECO:0000256" key="12">
    <source>
        <dbReference type="ARBA" id="ARBA00023125"/>
    </source>
</evidence>
<dbReference type="SMART" id="SM00478">
    <property type="entry name" value="ENDO3c"/>
    <property type="match status" value="1"/>
</dbReference>
<dbReference type="SUPFAM" id="SSF57884">
    <property type="entry name" value="Ada DNA repair protein, N-terminal domain (N-Ada 10)"/>
    <property type="match status" value="1"/>
</dbReference>
<dbReference type="SMART" id="SM00342">
    <property type="entry name" value="HTH_ARAC"/>
    <property type="match status" value="1"/>
</dbReference>
<dbReference type="Pfam" id="PF06029">
    <property type="entry name" value="AlkA_N"/>
    <property type="match status" value="1"/>
</dbReference>
<proteinExistence type="inferred from homology"/>
<keyword evidence="14" id="KW-0804">Transcription</keyword>
<dbReference type="Pfam" id="PF00730">
    <property type="entry name" value="HhH-GPD"/>
    <property type="match status" value="1"/>
</dbReference>
<dbReference type="SUPFAM" id="SSF48150">
    <property type="entry name" value="DNA-glycosylase"/>
    <property type="match status" value="1"/>
</dbReference>
<dbReference type="Gene3D" id="1.10.340.30">
    <property type="entry name" value="Hypothetical protein, domain 2"/>
    <property type="match status" value="1"/>
</dbReference>
<dbReference type="InterPro" id="IPR035451">
    <property type="entry name" value="Ada-like_dom_sf"/>
</dbReference>
<dbReference type="InterPro" id="IPR036217">
    <property type="entry name" value="MethylDNA_cys_MeTrfase_DNAb"/>
</dbReference>
<evidence type="ECO:0000256" key="13">
    <source>
        <dbReference type="ARBA" id="ARBA00023159"/>
    </source>
</evidence>
<dbReference type="GO" id="GO:0003700">
    <property type="term" value="F:DNA-binding transcription factor activity"/>
    <property type="evidence" value="ECO:0007669"/>
    <property type="project" value="InterPro"/>
</dbReference>
<dbReference type="PROSITE" id="PS00041">
    <property type="entry name" value="HTH_ARAC_FAMILY_1"/>
    <property type="match status" value="1"/>
</dbReference>
<reference evidence="18" key="1">
    <citation type="submission" date="2009-10" db="EMBL/GenBank/DDBJ databases">
        <title>Diversity of trophic interactions inside an arsenic-rich microbial ecosystem.</title>
        <authorList>
            <person name="Bertin P.N."/>
            <person name="Heinrich-Salmeron A."/>
            <person name="Pelletier E."/>
            <person name="Goulhen-Chollet F."/>
            <person name="Arsene-Ploetze F."/>
            <person name="Gallien S."/>
            <person name="Calteau A."/>
            <person name="Vallenet D."/>
            <person name="Casiot C."/>
            <person name="Chane-Woon-Ming B."/>
            <person name="Giloteaux L."/>
            <person name="Barakat M."/>
            <person name="Bonnefoy V."/>
            <person name="Bruneel O."/>
            <person name="Chandler M."/>
            <person name="Cleiss J."/>
            <person name="Duran R."/>
            <person name="Elbaz-Poulichet F."/>
            <person name="Fonknechten N."/>
            <person name="Lauga B."/>
            <person name="Mornico D."/>
            <person name="Ortet P."/>
            <person name="Schaeffer C."/>
            <person name="Siguier P."/>
            <person name="Alexander Thil Smith A."/>
            <person name="Van Dorsselaer A."/>
            <person name="Weissenbach J."/>
            <person name="Medigue C."/>
            <person name="Le Paslier D."/>
        </authorList>
    </citation>
    <scope>NUCLEOTIDE SEQUENCE</scope>
</reference>
<accession>E6PLE4</accession>
<evidence type="ECO:0000256" key="8">
    <source>
        <dbReference type="ARBA" id="ARBA00022723"/>
    </source>
</evidence>
<evidence type="ECO:0000256" key="7">
    <source>
        <dbReference type="ARBA" id="ARBA00022679"/>
    </source>
</evidence>
<dbReference type="GO" id="GO:0016798">
    <property type="term" value="F:hydrolase activity, acting on glycosyl bonds"/>
    <property type="evidence" value="ECO:0007669"/>
    <property type="project" value="UniProtKB-KW"/>
</dbReference>
<dbReference type="GO" id="GO:0032259">
    <property type="term" value="P:methylation"/>
    <property type="evidence" value="ECO:0007669"/>
    <property type="project" value="UniProtKB-KW"/>
</dbReference>
<dbReference type="InterPro" id="IPR037046">
    <property type="entry name" value="AlkA_N_sf"/>
</dbReference>
<evidence type="ECO:0000256" key="14">
    <source>
        <dbReference type="ARBA" id="ARBA00023163"/>
    </source>
</evidence>
<keyword evidence="18" id="KW-0326">Glycosidase</keyword>
<evidence type="ECO:0000256" key="16">
    <source>
        <dbReference type="ARBA" id="ARBA00049348"/>
    </source>
</evidence>
<sequence length="656" mass="71106">MNPDPDICYAALLARDRRFDGWFFVGVSSTGIYCRSVCAVRSPKRRNCHFFGNAAAAEKAGFRPCLRCRPELAPGHGVLDVSSRLAQAAALRIEEGFLNHATIAQLAARIGVSERHLRRIFSAEFGVSLIDFAQTQRLLLAKRLLTETQLSITVAALTAGFGSVRRFNAVFLQRYGLNPRRLRMRSGARPAETMTFALGYRPPLAWSALLDFLAQRRIDGVETIDHTSYARTLELTQNGRDVAGWLRVTHAPARYAVDVTLPASLAPAVGPILARVRRLLDLSANPDLVDAQLGILAAGQPGMRVPGAFDGFEIIVRAIVGQQISVVNARGILARMAQRFGTQVGAAPEALRTTFPRAAVFAGLTPAALQACGITRMRAQAIIAVAREVSAGRITPEPLAPLDETLAALRRIPGIGEWTAQYIAMRALAWPNAFPEGDAVLKRQLGCTSAAALRQHASQWEPWRAYATLHLWRQHEEARIMQGYLLNSPLGDIALRIEHDHLTGLFFAGQKYFPAMPIGRLRSDAPLLARLAQAQIEDYFAGRRQTFDLPLQLQGTAFEHAVWQQLAAIPYGTVTSYGAIAKRLGLAAGYARAVGAAIGRNPVSVIVPCHRVVGASGQLTGYAGGVARKQALLALEAGAAAMRPAQTRQTRAGPQP</sequence>
<keyword evidence="13" id="KW-0010">Activator</keyword>
<dbReference type="InterPro" id="IPR023170">
    <property type="entry name" value="HhH_base_excis_C"/>
</dbReference>
<keyword evidence="9" id="KW-0227">DNA damage</keyword>
<evidence type="ECO:0000256" key="4">
    <source>
        <dbReference type="ARBA" id="ARBA00011918"/>
    </source>
</evidence>
<dbReference type="Gene3D" id="3.30.160.70">
    <property type="entry name" value="Methylated DNA-protein cysteine methyltransferase domain"/>
    <property type="match status" value="1"/>
</dbReference>
<organism evidence="18">
    <name type="scientific">mine drainage metagenome</name>
    <dbReference type="NCBI Taxonomy" id="410659"/>
    <lineage>
        <taxon>unclassified sequences</taxon>
        <taxon>metagenomes</taxon>
        <taxon>ecological metagenomes</taxon>
    </lineage>
</organism>
<dbReference type="EC" id="2.1.1.63" evidence="4"/>
<evidence type="ECO:0000256" key="1">
    <source>
        <dbReference type="ARBA" id="ARBA00001286"/>
    </source>
</evidence>
<dbReference type="InterPro" id="IPR003265">
    <property type="entry name" value="HhH-GPD_domain"/>
</dbReference>
<dbReference type="PROSITE" id="PS00374">
    <property type="entry name" value="MGMT"/>
    <property type="match status" value="1"/>
</dbReference>
<name>E6PLE4_9ZZZZ</name>
<dbReference type="InterPro" id="IPR010316">
    <property type="entry name" value="AlkA_N"/>
</dbReference>
<keyword evidence="10" id="KW-0862">Zinc</keyword>
<dbReference type="SMART" id="SM01009">
    <property type="entry name" value="AlkA_N"/>
    <property type="match status" value="1"/>
</dbReference>
<dbReference type="InterPro" id="IPR023546">
    <property type="entry name" value="MGMT"/>
</dbReference>
<keyword evidence="12" id="KW-0238">DNA-binding</keyword>
<evidence type="ECO:0000256" key="2">
    <source>
        <dbReference type="ARBA" id="ARBA00001947"/>
    </source>
</evidence>
<dbReference type="Gene3D" id="1.10.10.10">
    <property type="entry name" value="Winged helix-like DNA-binding domain superfamily/Winged helix DNA-binding domain"/>
    <property type="match status" value="1"/>
</dbReference>
<dbReference type="Gene3D" id="3.40.10.10">
    <property type="entry name" value="DNA Methylphosphotriester Repair Domain"/>
    <property type="match status" value="1"/>
</dbReference>
<keyword evidence="5" id="KW-0963">Cytoplasm</keyword>
<dbReference type="Pfam" id="PF12833">
    <property type="entry name" value="HTH_18"/>
    <property type="match status" value="1"/>
</dbReference>
<dbReference type="PANTHER" id="PTHR10815:SF5">
    <property type="entry name" value="METHYLATED-DNA--PROTEIN-CYSTEINE METHYLTRANSFERASE"/>
    <property type="match status" value="1"/>
</dbReference>
<evidence type="ECO:0000256" key="15">
    <source>
        <dbReference type="ARBA" id="ARBA00023204"/>
    </source>
</evidence>
<comment type="cofactor">
    <cofactor evidence="2">
        <name>Zn(2+)</name>
        <dbReference type="ChEBI" id="CHEBI:29105"/>
    </cofactor>
</comment>
<dbReference type="InterPro" id="IPR004026">
    <property type="entry name" value="Ada_DNA_repair_Zn-bd"/>
</dbReference>
<evidence type="ECO:0000256" key="5">
    <source>
        <dbReference type="ARBA" id="ARBA00022490"/>
    </source>
</evidence>
<dbReference type="InterPro" id="IPR001497">
    <property type="entry name" value="MethylDNA_cys_MeTrfase_AS"/>
</dbReference>
<dbReference type="GO" id="GO:0008270">
    <property type="term" value="F:zinc ion binding"/>
    <property type="evidence" value="ECO:0007669"/>
    <property type="project" value="InterPro"/>
</dbReference>
<feature type="domain" description="HTH araC/xylS-type" evidence="17">
    <location>
        <begin position="87"/>
        <end position="185"/>
    </location>
</feature>
<dbReference type="CDD" id="cd06445">
    <property type="entry name" value="ATase"/>
    <property type="match status" value="1"/>
</dbReference>
<dbReference type="SUPFAM" id="SSF55945">
    <property type="entry name" value="TATA-box binding protein-like"/>
    <property type="match status" value="1"/>
</dbReference>
<dbReference type="InterPro" id="IPR036631">
    <property type="entry name" value="MGMT_N_sf"/>
</dbReference>
<keyword evidence="8" id="KW-0479">Metal-binding</keyword>
<keyword evidence="15" id="KW-0234">DNA repair</keyword>
<evidence type="ECO:0000256" key="6">
    <source>
        <dbReference type="ARBA" id="ARBA00022603"/>
    </source>
</evidence>
<dbReference type="CDD" id="cd00056">
    <property type="entry name" value="ENDO3c"/>
    <property type="match status" value="1"/>
</dbReference>
<gene>
    <name evidence="18" type="ORF">CARN2_2012</name>
</gene>
<dbReference type="SUPFAM" id="SSF46689">
    <property type="entry name" value="Homeodomain-like"/>
    <property type="match status" value="2"/>
</dbReference>
<dbReference type="InterPro" id="IPR008332">
    <property type="entry name" value="MethylG_MeTrfase_N"/>
</dbReference>
<comment type="similarity">
    <text evidence="3">Belongs to the MGMT family.</text>
</comment>
<dbReference type="InterPro" id="IPR014048">
    <property type="entry name" value="MethylDNA_cys_MeTrfase_DNA-bd"/>
</dbReference>
<dbReference type="Pfam" id="PF01035">
    <property type="entry name" value="DNA_binding_1"/>
    <property type="match status" value="1"/>
</dbReference>
<evidence type="ECO:0000313" key="18">
    <source>
        <dbReference type="EMBL" id="CBH95745.1"/>
    </source>
</evidence>
<dbReference type="PANTHER" id="PTHR10815">
    <property type="entry name" value="METHYLATED-DNA--PROTEIN-CYSTEINE METHYLTRANSFERASE"/>
    <property type="match status" value="1"/>
</dbReference>
<dbReference type="InterPro" id="IPR018062">
    <property type="entry name" value="HTH_AraC-typ_CS"/>
</dbReference>
<dbReference type="InterPro" id="IPR011257">
    <property type="entry name" value="DNA_glycosylase"/>
</dbReference>
<evidence type="ECO:0000256" key="3">
    <source>
        <dbReference type="ARBA" id="ARBA00008711"/>
    </source>
</evidence>
<dbReference type="Pfam" id="PF02805">
    <property type="entry name" value="Ada_Zn_binding"/>
    <property type="match status" value="1"/>
</dbReference>
<comment type="catalytic activity">
    <reaction evidence="16">
        <text>a 6-O-methyl-2'-deoxyguanosine in DNA + L-cysteinyl-[protein] = S-methyl-L-cysteinyl-[protein] + a 2'-deoxyguanosine in DNA</text>
        <dbReference type="Rhea" id="RHEA:24000"/>
        <dbReference type="Rhea" id="RHEA-COMP:10131"/>
        <dbReference type="Rhea" id="RHEA-COMP:10132"/>
        <dbReference type="Rhea" id="RHEA-COMP:11367"/>
        <dbReference type="Rhea" id="RHEA-COMP:11368"/>
        <dbReference type="ChEBI" id="CHEBI:29950"/>
        <dbReference type="ChEBI" id="CHEBI:82612"/>
        <dbReference type="ChEBI" id="CHEBI:85445"/>
        <dbReference type="ChEBI" id="CHEBI:85448"/>
        <dbReference type="EC" id="2.1.1.63"/>
    </reaction>
</comment>
<keyword evidence="6 18" id="KW-0489">Methyltransferase</keyword>
<evidence type="ECO:0000259" key="17">
    <source>
        <dbReference type="PROSITE" id="PS01124"/>
    </source>
</evidence>